<dbReference type="EMBL" id="GBHO01016094">
    <property type="protein sequence ID" value="JAG27510.1"/>
    <property type="molecule type" value="Transcribed_RNA"/>
</dbReference>
<evidence type="ECO:0000256" key="1">
    <source>
        <dbReference type="ARBA" id="ARBA00022801"/>
    </source>
</evidence>
<feature type="non-terminal residue" evidence="3">
    <location>
        <position position="1"/>
    </location>
</feature>
<evidence type="ECO:0000313" key="3">
    <source>
        <dbReference type="EMBL" id="JAG27510.1"/>
    </source>
</evidence>
<dbReference type="GO" id="GO:0016787">
    <property type="term" value="F:hydrolase activity"/>
    <property type="evidence" value="ECO:0007669"/>
    <property type="project" value="UniProtKB-KW"/>
</dbReference>
<sequence>LDLIEEYLRINNHEFCRLDGSTSMGDRQELIDDFNDDNEIFVFLLTTKAGGVGINLTSADTVIIHDVDFNPYNDKQAEDRCHRLGQARPVQVIRLISEDTVEEKIYAMAQSKLNLEQELIGKDEEESETTKKWSPCSKRFLDLSRRSESTSHLADEQETNLSQTKEPSLCGSLLVQIQHPSTLVSNGGDLQP</sequence>
<name>A0A0A9YD91_LYGHE</name>
<dbReference type="InterPro" id="IPR049730">
    <property type="entry name" value="SNF2/RAD54-like_C"/>
</dbReference>
<dbReference type="PROSITE" id="PS51194">
    <property type="entry name" value="HELICASE_CTER"/>
    <property type="match status" value="1"/>
</dbReference>
<organism evidence="3">
    <name type="scientific">Lygus hesperus</name>
    <name type="common">Western plant bug</name>
    <dbReference type="NCBI Taxonomy" id="30085"/>
    <lineage>
        <taxon>Eukaryota</taxon>
        <taxon>Metazoa</taxon>
        <taxon>Ecdysozoa</taxon>
        <taxon>Arthropoda</taxon>
        <taxon>Hexapoda</taxon>
        <taxon>Insecta</taxon>
        <taxon>Pterygota</taxon>
        <taxon>Neoptera</taxon>
        <taxon>Paraneoptera</taxon>
        <taxon>Hemiptera</taxon>
        <taxon>Heteroptera</taxon>
        <taxon>Panheteroptera</taxon>
        <taxon>Cimicomorpha</taxon>
        <taxon>Miridae</taxon>
        <taxon>Mirini</taxon>
        <taxon>Lygus</taxon>
    </lineage>
</organism>
<evidence type="ECO:0000259" key="2">
    <source>
        <dbReference type="PROSITE" id="PS51194"/>
    </source>
</evidence>
<keyword evidence="1" id="KW-0378">Hydrolase</keyword>
<dbReference type="InterPro" id="IPR001650">
    <property type="entry name" value="Helicase_C-like"/>
</dbReference>
<gene>
    <name evidence="3" type="primary">Smarcad1_1</name>
    <name evidence="3" type="ORF">CM83_53809</name>
</gene>
<dbReference type="SMART" id="SM00490">
    <property type="entry name" value="HELICc"/>
    <property type="match status" value="1"/>
</dbReference>
<dbReference type="AlphaFoldDB" id="A0A0A9YD91"/>
<dbReference type="CDD" id="cd18793">
    <property type="entry name" value="SF2_C_SNF"/>
    <property type="match status" value="1"/>
</dbReference>
<feature type="domain" description="Helicase C-terminal" evidence="2">
    <location>
        <begin position="1"/>
        <end position="127"/>
    </location>
</feature>
<dbReference type="Pfam" id="PF00271">
    <property type="entry name" value="Helicase_C"/>
    <property type="match status" value="1"/>
</dbReference>
<proteinExistence type="predicted"/>
<dbReference type="PANTHER" id="PTHR10799">
    <property type="entry name" value="SNF2/RAD54 HELICASE FAMILY"/>
    <property type="match status" value="1"/>
</dbReference>
<dbReference type="InterPro" id="IPR027417">
    <property type="entry name" value="P-loop_NTPase"/>
</dbReference>
<accession>A0A0A9YD91</accession>
<reference evidence="3" key="2">
    <citation type="submission" date="2014-07" db="EMBL/GenBank/DDBJ databases">
        <authorList>
            <person name="Hull J."/>
        </authorList>
    </citation>
    <scope>NUCLEOTIDE SEQUENCE</scope>
</reference>
<protein>
    <submittedName>
        <fullName evidence="3">SWI/SNF-related matrix-associated actin-dependent regulator of chromatin subfamily A containing DEAD/H box 1</fullName>
    </submittedName>
</protein>
<reference evidence="3" key="1">
    <citation type="journal article" date="2014" name="PLoS ONE">
        <title>Transcriptome-Based Identification of ABC Transporters in the Western Tarnished Plant Bug Lygus hesperus.</title>
        <authorList>
            <person name="Hull J.J."/>
            <person name="Chaney K."/>
            <person name="Geib S.M."/>
            <person name="Fabrick J.A."/>
            <person name="Brent C.S."/>
            <person name="Walsh D."/>
            <person name="Lavine L.C."/>
        </authorList>
    </citation>
    <scope>NUCLEOTIDE SEQUENCE</scope>
</reference>
<dbReference type="SUPFAM" id="SSF52540">
    <property type="entry name" value="P-loop containing nucleoside triphosphate hydrolases"/>
    <property type="match status" value="1"/>
</dbReference>
<dbReference type="Gene3D" id="3.40.50.300">
    <property type="entry name" value="P-loop containing nucleotide triphosphate hydrolases"/>
    <property type="match status" value="1"/>
</dbReference>